<accession>A0A9P6DKM1</accession>
<dbReference type="Pfam" id="PF25459">
    <property type="entry name" value="AIM3_BBC1_C"/>
    <property type="match status" value="1"/>
</dbReference>
<feature type="compositionally biased region" description="Basic and acidic residues" evidence="1">
    <location>
        <begin position="1"/>
        <end position="19"/>
    </location>
</feature>
<dbReference type="AlphaFoldDB" id="A0A9P6DKM1"/>
<feature type="region of interest" description="Disordered" evidence="1">
    <location>
        <begin position="123"/>
        <end position="179"/>
    </location>
</feature>
<reference evidence="3" key="1">
    <citation type="submission" date="2020-11" db="EMBL/GenBank/DDBJ databases">
        <authorList>
            <consortium name="DOE Joint Genome Institute"/>
            <person name="Ahrendt S."/>
            <person name="Riley R."/>
            <person name="Andreopoulos W."/>
            <person name="Labutti K."/>
            <person name="Pangilinan J."/>
            <person name="Ruiz-Duenas F.J."/>
            <person name="Barrasa J.M."/>
            <person name="Sanchez-Garcia M."/>
            <person name="Camarero S."/>
            <person name="Miyauchi S."/>
            <person name="Serrano A."/>
            <person name="Linde D."/>
            <person name="Babiker R."/>
            <person name="Drula E."/>
            <person name="Ayuso-Fernandez I."/>
            <person name="Pacheco R."/>
            <person name="Padilla G."/>
            <person name="Ferreira P."/>
            <person name="Barriuso J."/>
            <person name="Kellner H."/>
            <person name="Castanera R."/>
            <person name="Alfaro M."/>
            <person name="Ramirez L."/>
            <person name="Pisabarro A.G."/>
            <person name="Kuo A."/>
            <person name="Tritt A."/>
            <person name="Lipzen A."/>
            <person name="He G."/>
            <person name="Yan M."/>
            <person name="Ng V."/>
            <person name="Cullen D."/>
            <person name="Martin F."/>
            <person name="Rosso M.-N."/>
            <person name="Henrissat B."/>
            <person name="Hibbett D."/>
            <person name="Martinez A.T."/>
            <person name="Grigoriev I.V."/>
        </authorList>
    </citation>
    <scope>NUCLEOTIDE SEQUENCE</scope>
    <source>
        <strain evidence="3">ATCC 90797</strain>
    </source>
</reference>
<dbReference type="Proteomes" id="UP000807025">
    <property type="component" value="Unassembled WGS sequence"/>
</dbReference>
<sequence>MPSFAELRERAAKAADAGRHKFNNTVDRNTSVPMKSTNWDPYSKKAPPPPPSRSAAANDQGRPSSNTPPPRVNVANRPTGQLPVESDDIDWANLSPDDKEAFFSWLDEYFERLFKVGIQPPNSGVRSPPVHQPQAATSPAPPLAPASTVKSSVGPPTVKPKVATWSRPNITSTSNNSPSDFLLSHPPPTVHGSSALDLAYFFHPSAHWSYSWYDTDNILPPPLHGNNDHRFAGSWQSRNADKQVFVGLLFADLSLCWGVVDYSTKIHADPNDTLLVRRQAQYLPRPKALEREPLVRAHETYGETIAAFAESFVGTGQYCSRGECWDLASEALKYFDQFDYVPKPVPSISRTHGHLIFEGKANGVHKTAGRWRGGDDRVRRGDIVEWRKVKIGLVGGAPGSWAILGDPDHTAVIVRDSTIAGGRTVRDGDSVKPGDLGSLEVVEQSVGSPPDRKEYDLNAFEEGEMWIYRPIGMKNYLGCELAARVPEDVATMSI</sequence>
<feature type="compositionally biased region" description="Low complexity" evidence="1">
    <location>
        <begin position="166"/>
        <end position="179"/>
    </location>
</feature>
<dbReference type="OrthoDB" id="3357271at2759"/>
<evidence type="ECO:0000313" key="3">
    <source>
        <dbReference type="EMBL" id="KAF9502133.1"/>
    </source>
</evidence>
<evidence type="ECO:0000313" key="4">
    <source>
        <dbReference type="Proteomes" id="UP000807025"/>
    </source>
</evidence>
<evidence type="ECO:0000259" key="2">
    <source>
        <dbReference type="Pfam" id="PF25459"/>
    </source>
</evidence>
<protein>
    <recommendedName>
        <fullName evidence="2">BBC1/AIM3 cysteine proteinase-fold domain-containing protein</fullName>
    </recommendedName>
</protein>
<feature type="domain" description="BBC1/AIM3 cysteine proteinase-fold" evidence="2">
    <location>
        <begin position="280"/>
        <end position="480"/>
    </location>
</feature>
<dbReference type="EMBL" id="MU154521">
    <property type="protein sequence ID" value="KAF9502133.1"/>
    <property type="molecule type" value="Genomic_DNA"/>
</dbReference>
<name>A0A9P6DKM1_PLEER</name>
<feature type="region of interest" description="Disordered" evidence="1">
    <location>
        <begin position="1"/>
        <end position="91"/>
    </location>
</feature>
<gene>
    <name evidence="3" type="ORF">BDN71DRAFT_1500284</name>
</gene>
<feature type="compositionally biased region" description="Polar residues" evidence="1">
    <location>
        <begin position="23"/>
        <end position="40"/>
    </location>
</feature>
<keyword evidence="4" id="KW-1185">Reference proteome</keyword>
<evidence type="ECO:0000256" key="1">
    <source>
        <dbReference type="SAM" id="MobiDB-lite"/>
    </source>
</evidence>
<dbReference type="InterPro" id="IPR057402">
    <property type="entry name" value="AIM3_BBC1_C"/>
</dbReference>
<comment type="caution">
    <text evidence="3">The sequence shown here is derived from an EMBL/GenBank/DDBJ whole genome shotgun (WGS) entry which is preliminary data.</text>
</comment>
<organism evidence="3 4">
    <name type="scientific">Pleurotus eryngii</name>
    <name type="common">Boletus of the steppes</name>
    <dbReference type="NCBI Taxonomy" id="5323"/>
    <lineage>
        <taxon>Eukaryota</taxon>
        <taxon>Fungi</taxon>
        <taxon>Dikarya</taxon>
        <taxon>Basidiomycota</taxon>
        <taxon>Agaricomycotina</taxon>
        <taxon>Agaricomycetes</taxon>
        <taxon>Agaricomycetidae</taxon>
        <taxon>Agaricales</taxon>
        <taxon>Pleurotineae</taxon>
        <taxon>Pleurotaceae</taxon>
        <taxon>Pleurotus</taxon>
    </lineage>
</organism>
<proteinExistence type="predicted"/>